<dbReference type="InterPro" id="IPR035965">
    <property type="entry name" value="PAS-like_dom_sf"/>
</dbReference>
<name>E6X658_CELAD</name>
<evidence type="ECO:0000256" key="2">
    <source>
        <dbReference type="ARBA" id="ARBA00022643"/>
    </source>
</evidence>
<evidence type="ECO:0000256" key="1">
    <source>
        <dbReference type="ARBA" id="ARBA00022630"/>
    </source>
</evidence>
<dbReference type="SUPFAM" id="SSF55785">
    <property type="entry name" value="PYP-like sensor domain (PAS domain)"/>
    <property type="match status" value="1"/>
</dbReference>
<keyword evidence="6" id="KW-1185">Reference proteome</keyword>
<dbReference type="KEGG" id="cao:Celal_3352"/>
<sequence>MKKEMDQMMCLDIYLSSLTEEENKKIAPRIKPAKKGAMAPLLSWDMHINNFYNLSIQSKKETAVREFEKIAKKLHWKNDISSLFENQEFEALVITDLKKKIVWVSDGFSDMTGYSKKFAIDQTPAFLQGEETTQAVKSRINAKIKADKPFTDIITNYRKDKSAYKCEIKIIPLYTAETTHYLALERQVV</sequence>
<dbReference type="PANTHER" id="PTHR47429">
    <property type="entry name" value="PROTEIN TWIN LOV 1"/>
    <property type="match status" value="1"/>
</dbReference>
<evidence type="ECO:0000256" key="3">
    <source>
        <dbReference type="ARBA" id="ARBA00022991"/>
    </source>
</evidence>
<dbReference type="Gene3D" id="3.30.450.20">
    <property type="entry name" value="PAS domain"/>
    <property type="match status" value="1"/>
</dbReference>
<dbReference type="AlphaFoldDB" id="E6X658"/>
<protein>
    <recommendedName>
        <fullName evidence="4">PAS domain-containing protein</fullName>
    </recommendedName>
</protein>
<evidence type="ECO:0000259" key="4">
    <source>
        <dbReference type="Pfam" id="PF13426"/>
    </source>
</evidence>
<accession>E6X658</accession>
<proteinExistence type="predicted"/>
<dbReference type="HOGENOM" id="CLU_080231_1_0_10"/>
<dbReference type="STRING" id="688270.Celal_3352"/>
<evidence type="ECO:0000313" key="6">
    <source>
        <dbReference type="Proteomes" id="UP000008634"/>
    </source>
</evidence>
<dbReference type="eggNOG" id="COG3829">
    <property type="taxonomic scope" value="Bacteria"/>
</dbReference>
<evidence type="ECO:0000313" key="5">
    <source>
        <dbReference type="EMBL" id="ADV50617.1"/>
    </source>
</evidence>
<dbReference type="PANTHER" id="PTHR47429:SF2">
    <property type="entry name" value="PROTEIN TWIN LOV 1"/>
    <property type="match status" value="1"/>
</dbReference>
<dbReference type="Pfam" id="PF13426">
    <property type="entry name" value="PAS_9"/>
    <property type="match status" value="1"/>
</dbReference>
<dbReference type="InterPro" id="IPR000014">
    <property type="entry name" value="PAS"/>
</dbReference>
<organism evidence="5 6">
    <name type="scientific">Cellulophaga algicola (strain DSM 14237 / IC166 / ACAM 630)</name>
    <dbReference type="NCBI Taxonomy" id="688270"/>
    <lineage>
        <taxon>Bacteria</taxon>
        <taxon>Pseudomonadati</taxon>
        <taxon>Bacteroidota</taxon>
        <taxon>Flavobacteriia</taxon>
        <taxon>Flavobacteriales</taxon>
        <taxon>Flavobacteriaceae</taxon>
        <taxon>Cellulophaga</taxon>
    </lineage>
</organism>
<dbReference type="EMBL" id="CP002453">
    <property type="protein sequence ID" value="ADV50617.1"/>
    <property type="molecule type" value="Genomic_DNA"/>
</dbReference>
<gene>
    <name evidence="5" type="ordered locus">Celal_3352</name>
</gene>
<reference evidence="5 6" key="1">
    <citation type="journal article" date="2010" name="Stand. Genomic Sci.">
        <title>Complete genome sequence of Cellulophaga algicola type strain (IC166).</title>
        <authorList>
            <person name="Abt B."/>
            <person name="Lu M."/>
            <person name="Misra M."/>
            <person name="Han C."/>
            <person name="Nolan M."/>
            <person name="Lucas S."/>
            <person name="Hammon N."/>
            <person name="Deshpande S."/>
            <person name="Cheng J.F."/>
            <person name="Tapia R."/>
            <person name="Goodwin L."/>
            <person name="Pitluck S."/>
            <person name="Liolios K."/>
            <person name="Pagani I."/>
            <person name="Ivanova N."/>
            <person name="Mavromatis K."/>
            <person name="Ovchinikova G."/>
            <person name="Pati A."/>
            <person name="Chen A."/>
            <person name="Palaniappan K."/>
            <person name="Land M."/>
            <person name="Hauser L."/>
            <person name="Chang Y.J."/>
            <person name="Jeffries C.D."/>
            <person name="Detter J.C."/>
            <person name="Brambilla E."/>
            <person name="Rohde M."/>
            <person name="Tindall B.J."/>
            <person name="Goker M."/>
            <person name="Woyke T."/>
            <person name="Bristow J."/>
            <person name="Eisen J.A."/>
            <person name="Markowitz V."/>
            <person name="Hugenholtz P."/>
            <person name="Kyrpides N.C."/>
            <person name="Klenk H.P."/>
            <person name="Lapidus A."/>
        </authorList>
    </citation>
    <scope>NUCLEOTIDE SEQUENCE [LARGE SCALE GENOMIC DNA]</scope>
    <source>
        <strain evidence="6">DSM 14237 / IC166 / ACAM 630</strain>
    </source>
</reference>
<keyword evidence="1" id="KW-0285">Flavoprotein</keyword>
<dbReference type="CDD" id="cd00130">
    <property type="entry name" value="PAS"/>
    <property type="match status" value="1"/>
</dbReference>
<dbReference type="Proteomes" id="UP000008634">
    <property type="component" value="Chromosome"/>
</dbReference>
<dbReference type="NCBIfam" id="TIGR00229">
    <property type="entry name" value="sensory_box"/>
    <property type="match status" value="1"/>
</dbReference>
<keyword evidence="2" id="KW-0288">FMN</keyword>
<feature type="domain" description="PAS" evidence="4">
    <location>
        <begin position="91"/>
        <end position="179"/>
    </location>
</feature>
<keyword evidence="3" id="KW-0157">Chromophore</keyword>
<dbReference type="RefSeq" id="WP_013552070.1">
    <property type="nucleotide sequence ID" value="NC_014934.1"/>
</dbReference>